<protein>
    <submittedName>
        <fullName evidence="1">Uncharacterized protein</fullName>
    </submittedName>
</protein>
<proteinExistence type="predicted"/>
<dbReference type="EMBL" id="JAACJO010000060">
    <property type="protein sequence ID" value="KAF5344561.1"/>
    <property type="molecule type" value="Genomic_DNA"/>
</dbReference>
<evidence type="ECO:0000313" key="1">
    <source>
        <dbReference type="EMBL" id="KAF5344561.1"/>
    </source>
</evidence>
<reference evidence="1 2" key="1">
    <citation type="journal article" date="2020" name="ISME J.">
        <title>Uncovering the hidden diversity of litter-decomposition mechanisms in mushroom-forming fungi.</title>
        <authorList>
            <person name="Floudas D."/>
            <person name="Bentzer J."/>
            <person name="Ahren D."/>
            <person name="Johansson T."/>
            <person name="Persson P."/>
            <person name="Tunlid A."/>
        </authorList>
    </citation>
    <scope>NUCLEOTIDE SEQUENCE [LARGE SCALE GENOMIC DNA]</scope>
    <source>
        <strain evidence="1 2">CBS 146.42</strain>
    </source>
</reference>
<sequence>MASHTDIERELYTLFTDHPSSNVNDSGEPVIPADALVDVLSALTDVSSVPLLSDEENAMLKALLENNPGLEVTPSILLQFIAEKNAQFAQP</sequence>
<evidence type="ECO:0000313" key="2">
    <source>
        <dbReference type="Proteomes" id="UP000559027"/>
    </source>
</evidence>
<name>A0A8H5FPP4_9AGAR</name>
<dbReference type="Proteomes" id="UP000559027">
    <property type="component" value="Unassembled WGS sequence"/>
</dbReference>
<dbReference type="OrthoDB" id="432685at2759"/>
<gene>
    <name evidence="1" type="ORF">D9756_011451</name>
</gene>
<accession>A0A8H5FPP4</accession>
<comment type="caution">
    <text evidence="1">The sequence shown here is derived from an EMBL/GenBank/DDBJ whole genome shotgun (WGS) entry which is preliminary data.</text>
</comment>
<keyword evidence="2" id="KW-1185">Reference proteome</keyword>
<dbReference type="AlphaFoldDB" id="A0A8H5FPP4"/>
<organism evidence="1 2">
    <name type="scientific">Leucocoprinus leucothites</name>
    <dbReference type="NCBI Taxonomy" id="201217"/>
    <lineage>
        <taxon>Eukaryota</taxon>
        <taxon>Fungi</taxon>
        <taxon>Dikarya</taxon>
        <taxon>Basidiomycota</taxon>
        <taxon>Agaricomycotina</taxon>
        <taxon>Agaricomycetes</taxon>
        <taxon>Agaricomycetidae</taxon>
        <taxon>Agaricales</taxon>
        <taxon>Agaricineae</taxon>
        <taxon>Agaricaceae</taxon>
        <taxon>Leucocoprinus</taxon>
    </lineage>
</organism>